<gene>
    <name evidence="3" type="primary">pdaB</name>
    <name evidence="3" type="ORF">GCM10007968_29780</name>
</gene>
<dbReference type="GO" id="GO:0005975">
    <property type="term" value="P:carbohydrate metabolic process"/>
    <property type="evidence" value="ECO:0007669"/>
    <property type="project" value="InterPro"/>
</dbReference>
<keyword evidence="4" id="KW-1185">Reference proteome</keyword>
<dbReference type="InterPro" id="IPR011330">
    <property type="entry name" value="Glyco_hydro/deAcase_b/a-brl"/>
</dbReference>
<evidence type="ECO:0000259" key="2">
    <source>
        <dbReference type="PROSITE" id="PS51677"/>
    </source>
</evidence>
<keyword evidence="1" id="KW-0472">Membrane</keyword>
<dbReference type="PANTHER" id="PTHR10587">
    <property type="entry name" value="GLYCOSYL TRANSFERASE-RELATED"/>
    <property type="match status" value="1"/>
</dbReference>
<keyword evidence="1" id="KW-0812">Transmembrane</keyword>
<protein>
    <submittedName>
        <fullName evidence="3">Polysaccharide deacetylase PdaB</fullName>
    </submittedName>
</protein>
<feature type="domain" description="NodB homology" evidence="2">
    <location>
        <begin position="54"/>
        <end position="233"/>
    </location>
</feature>
<dbReference type="RefSeq" id="WP_188804775.1">
    <property type="nucleotide sequence ID" value="NZ_BMOK01000017.1"/>
</dbReference>
<dbReference type="PANTHER" id="PTHR10587:SF128">
    <property type="entry name" value="POLYSACCHARIDE DEACETYLASE PDAB-RELATED"/>
    <property type="match status" value="1"/>
</dbReference>
<evidence type="ECO:0000256" key="1">
    <source>
        <dbReference type="SAM" id="Phobius"/>
    </source>
</evidence>
<sequence length="250" mass="28149">MLWVINGKKIKNLLLIVIAAFFAALILFVQKQQTDVFTPVKETGALSRVETNQKHLSLTFDCNWGDQQIKTILETLKNENIKATFFLSGEWAEQHPDLVQQALKDGNEIESQGMRHEDYTQLGPDEIRRDIILAGAAIDKSGGGRPQLLRPPYGKINNETLKIASRLQQQLVLWSVNPQDETNPGYKIIVSRVLQDAGKGDIIRLHASDSAKQTDRALPLIIREMQNRGYTFVTLKNLISDAQGKHQLLN</sequence>
<proteinExistence type="predicted"/>
<reference evidence="3" key="1">
    <citation type="journal article" date="2014" name="Int. J. Syst. Evol. Microbiol.">
        <title>Complete genome sequence of Corynebacterium casei LMG S-19264T (=DSM 44701T), isolated from a smear-ripened cheese.</title>
        <authorList>
            <consortium name="US DOE Joint Genome Institute (JGI-PGF)"/>
            <person name="Walter F."/>
            <person name="Albersmeier A."/>
            <person name="Kalinowski J."/>
            <person name="Ruckert C."/>
        </authorList>
    </citation>
    <scope>NUCLEOTIDE SEQUENCE</scope>
    <source>
        <strain evidence="3">JCM 15325</strain>
    </source>
</reference>
<dbReference type="AlphaFoldDB" id="A0A917W4X2"/>
<evidence type="ECO:0000313" key="3">
    <source>
        <dbReference type="EMBL" id="GGL63825.1"/>
    </source>
</evidence>
<dbReference type="Gene3D" id="3.20.20.370">
    <property type="entry name" value="Glycoside hydrolase/deacetylase"/>
    <property type="match status" value="1"/>
</dbReference>
<organism evidence="3 4">
    <name type="scientific">Sporolactobacillus putidus</name>
    <dbReference type="NCBI Taxonomy" id="492735"/>
    <lineage>
        <taxon>Bacteria</taxon>
        <taxon>Bacillati</taxon>
        <taxon>Bacillota</taxon>
        <taxon>Bacilli</taxon>
        <taxon>Bacillales</taxon>
        <taxon>Sporolactobacillaceae</taxon>
        <taxon>Sporolactobacillus</taxon>
    </lineage>
</organism>
<feature type="transmembrane region" description="Helical" evidence="1">
    <location>
        <begin position="12"/>
        <end position="29"/>
    </location>
</feature>
<dbReference type="GO" id="GO:0016810">
    <property type="term" value="F:hydrolase activity, acting on carbon-nitrogen (but not peptide) bonds"/>
    <property type="evidence" value="ECO:0007669"/>
    <property type="project" value="InterPro"/>
</dbReference>
<dbReference type="PROSITE" id="PS51677">
    <property type="entry name" value="NODB"/>
    <property type="match status" value="1"/>
</dbReference>
<dbReference type="SUPFAM" id="SSF88713">
    <property type="entry name" value="Glycoside hydrolase/deacetylase"/>
    <property type="match status" value="1"/>
</dbReference>
<dbReference type="Proteomes" id="UP000654670">
    <property type="component" value="Unassembled WGS sequence"/>
</dbReference>
<comment type="caution">
    <text evidence="3">The sequence shown here is derived from an EMBL/GenBank/DDBJ whole genome shotgun (WGS) entry which is preliminary data.</text>
</comment>
<evidence type="ECO:0000313" key="4">
    <source>
        <dbReference type="Proteomes" id="UP000654670"/>
    </source>
</evidence>
<dbReference type="InterPro" id="IPR002509">
    <property type="entry name" value="NODB_dom"/>
</dbReference>
<dbReference type="Pfam" id="PF01522">
    <property type="entry name" value="Polysacc_deac_1"/>
    <property type="match status" value="1"/>
</dbReference>
<accession>A0A917W4X2</accession>
<keyword evidence="1" id="KW-1133">Transmembrane helix</keyword>
<reference evidence="3" key="2">
    <citation type="submission" date="2020-09" db="EMBL/GenBank/DDBJ databases">
        <authorList>
            <person name="Sun Q."/>
            <person name="Ohkuma M."/>
        </authorList>
    </citation>
    <scope>NUCLEOTIDE SEQUENCE</scope>
    <source>
        <strain evidence="3">JCM 15325</strain>
    </source>
</reference>
<dbReference type="GO" id="GO:0016020">
    <property type="term" value="C:membrane"/>
    <property type="evidence" value="ECO:0007669"/>
    <property type="project" value="TreeGrafter"/>
</dbReference>
<dbReference type="EMBL" id="BMOK01000017">
    <property type="protein sequence ID" value="GGL63825.1"/>
    <property type="molecule type" value="Genomic_DNA"/>
</dbReference>
<name>A0A917W4X2_9BACL</name>
<dbReference type="InterPro" id="IPR050248">
    <property type="entry name" value="Polysacc_deacetylase_ArnD"/>
</dbReference>